<accession>A0A3D4V4B7</accession>
<dbReference type="Proteomes" id="UP000264071">
    <property type="component" value="Unassembled WGS sequence"/>
</dbReference>
<evidence type="ECO:0000313" key="1">
    <source>
        <dbReference type="EMBL" id="HCT55956.1"/>
    </source>
</evidence>
<evidence type="ECO:0000313" key="2">
    <source>
        <dbReference type="Proteomes" id="UP000264071"/>
    </source>
</evidence>
<dbReference type="EMBL" id="DPIY01000002">
    <property type="protein sequence ID" value="HCT55956.1"/>
    <property type="molecule type" value="Genomic_DNA"/>
</dbReference>
<name>A0A3D4V4B7_9BACT</name>
<dbReference type="AlphaFoldDB" id="A0A3D4V4B7"/>
<comment type="caution">
    <text evidence="1">The sequence shown here is derived from an EMBL/GenBank/DDBJ whole genome shotgun (WGS) entry which is preliminary data.</text>
</comment>
<organism evidence="1 2">
    <name type="scientific">Gemmatimonas aurantiaca</name>
    <dbReference type="NCBI Taxonomy" id="173480"/>
    <lineage>
        <taxon>Bacteria</taxon>
        <taxon>Pseudomonadati</taxon>
        <taxon>Gemmatimonadota</taxon>
        <taxon>Gemmatimonadia</taxon>
        <taxon>Gemmatimonadales</taxon>
        <taxon>Gemmatimonadaceae</taxon>
        <taxon>Gemmatimonas</taxon>
    </lineage>
</organism>
<reference evidence="1 2" key="1">
    <citation type="journal article" date="2018" name="Nat. Biotechnol.">
        <title>A standardized bacterial taxonomy based on genome phylogeny substantially revises the tree of life.</title>
        <authorList>
            <person name="Parks D.H."/>
            <person name="Chuvochina M."/>
            <person name="Waite D.W."/>
            <person name="Rinke C."/>
            <person name="Skarshewski A."/>
            <person name="Chaumeil P.A."/>
            <person name="Hugenholtz P."/>
        </authorList>
    </citation>
    <scope>NUCLEOTIDE SEQUENCE [LARGE SCALE GENOMIC DNA]</scope>
    <source>
        <strain evidence="1">UBA8844</strain>
    </source>
</reference>
<proteinExistence type="predicted"/>
<protein>
    <submittedName>
        <fullName evidence="1">Uncharacterized protein</fullName>
    </submittedName>
</protein>
<gene>
    <name evidence="1" type="ORF">DGD08_01945</name>
</gene>
<sequence length="190" mass="20971">MSETNQSLRQQVRQLDAEIADAKTAKKLDVAGQTDRSLTAYVHGDQPAPLPLGPGVVVPFDVEALPPVPDGQERRTVEYQTSEGETFLACYVPGAPRPWYRSRFGGAESFVALWGLQPDDNSVAAVKELLHHPFRDIEVPRDEAWAQLTQELAALVRECDGNTYAGEINPCAERILRRQMQPRVLPGVPA</sequence>